<sequence>MLISAKQEYGAQGNKYNHSHYAAYESMVRAILTSQRIGICKRMKSGALVSYFLLKYRSGARGVLSKEHVSIRMNLY</sequence>
<dbReference type="AlphaFoldDB" id="A6K4X2"/>
<gene>
    <name evidence="1" type="ORF">rCG_47016</name>
</gene>
<dbReference type="Proteomes" id="UP000234681">
    <property type="component" value="Chromosome 11"/>
</dbReference>
<dbReference type="EMBL" id="CH474018">
    <property type="protein sequence ID" value="EDL75912.1"/>
    <property type="molecule type" value="Genomic_DNA"/>
</dbReference>
<protein>
    <submittedName>
        <fullName evidence="1">RCG47016</fullName>
    </submittedName>
</protein>
<organism evidence="1 2">
    <name type="scientific">Rattus norvegicus</name>
    <name type="common">Rat</name>
    <dbReference type="NCBI Taxonomy" id="10116"/>
    <lineage>
        <taxon>Eukaryota</taxon>
        <taxon>Metazoa</taxon>
        <taxon>Chordata</taxon>
        <taxon>Craniata</taxon>
        <taxon>Vertebrata</taxon>
        <taxon>Euteleostomi</taxon>
        <taxon>Mammalia</taxon>
        <taxon>Eutheria</taxon>
        <taxon>Euarchontoglires</taxon>
        <taxon>Glires</taxon>
        <taxon>Rodentia</taxon>
        <taxon>Myomorpha</taxon>
        <taxon>Muroidea</taxon>
        <taxon>Muridae</taxon>
        <taxon>Murinae</taxon>
        <taxon>Rattus</taxon>
    </lineage>
</organism>
<accession>A6K4X2</accession>
<evidence type="ECO:0000313" key="2">
    <source>
        <dbReference type="Proteomes" id="UP000234681"/>
    </source>
</evidence>
<reference evidence="2" key="1">
    <citation type="submission" date="2005-09" db="EMBL/GenBank/DDBJ databases">
        <authorList>
            <person name="Mural R.J."/>
            <person name="Li P.W."/>
            <person name="Adams M.D."/>
            <person name="Amanatides P.G."/>
            <person name="Baden-Tillson H."/>
            <person name="Barnstead M."/>
            <person name="Chin S.H."/>
            <person name="Dew I."/>
            <person name="Evans C.A."/>
            <person name="Ferriera S."/>
            <person name="Flanigan M."/>
            <person name="Fosler C."/>
            <person name="Glodek A."/>
            <person name="Gu Z."/>
            <person name="Holt R.A."/>
            <person name="Jennings D."/>
            <person name="Kraft C.L."/>
            <person name="Lu F."/>
            <person name="Nguyen T."/>
            <person name="Nusskern D.R."/>
            <person name="Pfannkoch C.M."/>
            <person name="Sitter C."/>
            <person name="Sutton G.G."/>
            <person name="Venter J.C."/>
            <person name="Wang Z."/>
            <person name="Woodage T."/>
            <person name="Zheng X.H."/>
            <person name="Zhong F."/>
        </authorList>
    </citation>
    <scope>NUCLEOTIDE SEQUENCE [LARGE SCALE GENOMIC DNA]</scope>
    <source>
        <strain>BN</strain>
        <strain evidence="2">Sprague-Dawley</strain>
    </source>
</reference>
<name>A6K4X2_RAT</name>
<evidence type="ECO:0000313" key="1">
    <source>
        <dbReference type="EMBL" id="EDL75912.1"/>
    </source>
</evidence>
<feature type="non-terminal residue" evidence="1">
    <location>
        <position position="76"/>
    </location>
</feature>
<proteinExistence type="predicted"/>